<evidence type="ECO:0000256" key="4">
    <source>
        <dbReference type="ARBA" id="ARBA00022692"/>
    </source>
</evidence>
<organism evidence="9 10">
    <name type="scientific">Penicillium cataractarum</name>
    <dbReference type="NCBI Taxonomy" id="2100454"/>
    <lineage>
        <taxon>Eukaryota</taxon>
        <taxon>Fungi</taxon>
        <taxon>Dikarya</taxon>
        <taxon>Ascomycota</taxon>
        <taxon>Pezizomycotina</taxon>
        <taxon>Eurotiomycetes</taxon>
        <taxon>Eurotiomycetidae</taxon>
        <taxon>Eurotiales</taxon>
        <taxon>Aspergillaceae</taxon>
        <taxon>Penicillium</taxon>
    </lineage>
</organism>
<dbReference type="EMBL" id="JAPZBS010000002">
    <property type="protein sequence ID" value="KAJ5380410.1"/>
    <property type="molecule type" value="Genomic_DNA"/>
</dbReference>
<dbReference type="PROSITE" id="PS50850">
    <property type="entry name" value="MFS"/>
    <property type="match status" value="1"/>
</dbReference>
<evidence type="ECO:0000313" key="9">
    <source>
        <dbReference type="EMBL" id="KAJ5380410.1"/>
    </source>
</evidence>
<keyword evidence="4 7" id="KW-0812">Transmembrane</keyword>
<feature type="transmembrane region" description="Helical" evidence="7">
    <location>
        <begin position="391"/>
        <end position="410"/>
    </location>
</feature>
<feature type="transmembrane region" description="Helical" evidence="7">
    <location>
        <begin position="143"/>
        <end position="165"/>
    </location>
</feature>
<evidence type="ECO:0000256" key="5">
    <source>
        <dbReference type="ARBA" id="ARBA00022989"/>
    </source>
</evidence>
<dbReference type="InterPro" id="IPR036259">
    <property type="entry name" value="MFS_trans_sf"/>
</dbReference>
<gene>
    <name evidence="9" type="ORF">N7496_002838</name>
</gene>
<feature type="transmembrane region" description="Helical" evidence="7">
    <location>
        <begin position="171"/>
        <end position="192"/>
    </location>
</feature>
<dbReference type="PRINTS" id="PR01035">
    <property type="entry name" value="TCRTETA"/>
</dbReference>
<sequence>MASDPYLLSEVLAIANIHPFYVPKIKYPPDEETVKAVQEQVKRDAKKVNLSSQSLLQKHNLSMDLIAEICENGGASVLCGETFMYGFIVPILGFMIKDRLHIDPSQTQKLTSNVLAFHGAISVISGPVIGHFADKVESQRTSLLISMLGCIIGTLMVASAHYVTVLFTGRFLQSIAESTVWIVGLTTVTGIVPENQLGTVMGVMMSFINTGMLTGPIASGFLLERAGYWEMWSVPLVVLTLNIIACLIMVEPTSKQSCEPEAMGEAECLLANRVDPQSSPSPPNFWKLMLCDSRVLTVWLVGIASTTVSTSFHATLPLHVQEVFGWGPSMTGLLFSCFSLPTLFVGPLAGWVRDTIGAKLPATASLAVQAGLLGLAGVAGNDQFSWARRQGAGPALYIVSLLAIGALRPFMSAIGPAELSTIVKEYQARTPGNFGPQGGLSRVFSMVDVSASFGMMIGPIIGGVLKETIGYTYMSCAFGM</sequence>
<reference evidence="9" key="1">
    <citation type="submission" date="2022-11" db="EMBL/GenBank/DDBJ databases">
        <authorList>
            <person name="Petersen C."/>
        </authorList>
    </citation>
    <scope>NUCLEOTIDE SEQUENCE</scope>
    <source>
        <strain evidence="9">IBT 29864</strain>
    </source>
</reference>
<dbReference type="InterPro" id="IPR020846">
    <property type="entry name" value="MFS_dom"/>
</dbReference>
<accession>A0A9W9VI92</accession>
<dbReference type="GO" id="GO:0022857">
    <property type="term" value="F:transmembrane transporter activity"/>
    <property type="evidence" value="ECO:0007669"/>
    <property type="project" value="InterPro"/>
</dbReference>
<dbReference type="InterPro" id="IPR011701">
    <property type="entry name" value="MFS"/>
</dbReference>
<dbReference type="OrthoDB" id="5086884at2759"/>
<feature type="domain" description="Major facilitator superfamily (MFS) profile" evidence="8">
    <location>
        <begin position="74"/>
        <end position="480"/>
    </location>
</feature>
<proteinExistence type="inferred from homology"/>
<dbReference type="InterPro" id="IPR001958">
    <property type="entry name" value="Tet-R_TetA/multi-R_MdtG-like"/>
</dbReference>
<dbReference type="CDD" id="cd17325">
    <property type="entry name" value="MFS_MdtG_SLC18_like"/>
    <property type="match status" value="1"/>
</dbReference>
<keyword evidence="3" id="KW-0813">Transport</keyword>
<evidence type="ECO:0000313" key="10">
    <source>
        <dbReference type="Proteomes" id="UP001147782"/>
    </source>
</evidence>
<evidence type="ECO:0000256" key="6">
    <source>
        <dbReference type="ARBA" id="ARBA00023136"/>
    </source>
</evidence>
<dbReference type="Proteomes" id="UP001147782">
    <property type="component" value="Unassembled WGS sequence"/>
</dbReference>
<keyword evidence="5 7" id="KW-1133">Transmembrane helix</keyword>
<evidence type="ECO:0000256" key="7">
    <source>
        <dbReference type="SAM" id="Phobius"/>
    </source>
</evidence>
<evidence type="ECO:0000259" key="8">
    <source>
        <dbReference type="PROSITE" id="PS50850"/>
    </source>
</evidence>
<dbReference type="RefSeq" id="XP_056557981.1">
    <property type="nucleotide sequence ID" value="XM_056695769.1"/>
</dbReference>
<comment type="caution">
    <text evidence="9">The sequence shown here is derived from an EMBL/GenBank/DDBJ whole genome shotgun (WGS) entry which is preliminary data.</text>
</comment>
<dbReference type="PANTHER" id="PTHR23506">
    <property type="entry name" value="GH10249P"/>
    <property type="match status" value="1"/>
</dbReference>
<feature type="transmembrane region" description="Helical" evidence="7">
    <location>
        <begin position="326"/>
        <end position="348"/>
    </location>
</feature>
<name>A0A9W9VI92_9EURO</name>
<keyword evidence="10" id="KW-1185">Reference proteome</keyword>
<dbReference type="GeneID" id="81434946"/>
<feature type="transmembrane region" description="Helical" evidence="7">
    <location>
        <begin position="229"/>
        <end position="250"/>
    </location>
</feature>
<evidence type="ECO:0000256" key="3">
    <source>
        <dbReference type="ARBA" id="ARBA00022448"/>
    </source>
</evidence>
<feature type="transmembrane region" description="Helical" evidence="7">
    <location>
        <begin position="295"/>
        <end position="314"/>
    </location>
</feature>
<dbReference type="SUPFAM" id="SSF103473">
    <property type="entry name" value="MFS general substrate transporter"/>
    <property type="match status" value="1"/>
</dbReference>
<dbReference type="InterPro" id="IPR050930">
    <property type="entry name" value="MFS_Vesicular_Transporter"/>
</dbReference>
<protein>
    <submittedName>
        <fullName evidence="9">Tetracycline resistance protein TetA/multidrug resistance protein MdtG</fullName>
    </submittedName>
</protein>
<dbReference type="AlphaFoldDB" id="A0A9W9VI92"/>
<evidence type="ECO:0000256" key="2">
    <source>
        <dbReference type="ARBA" id="ARBA00006829"/>
    </source>
</evidence>
<reference evidence="9" key="2">
    <citation type="journal article" date="2023" name="IMA Fungus">
        <title>Comparative genomic study of the Penicillium genus elucidates a diverse pangenome and 15 lateral gene transfer events.</title>
        <authorList>
            <person name="Petersen C."/>
            <person name="Sorensen T."/>
            <person name="Nielsen M.R."/>
            <person name="Sondergaard T.E."/>
            <person name="Sorensen J.L."/>
            <person name="Fitzpatrick D.A."/>
            <person name="Frisvad J.C."/>
            <person name="Nielsen K.L."/>
        </authorList>
    </citation>
    <scope>NUCLEOTIDE SEQUENCE</scope>
    <source>
        <strain evidence="9">IBT 29864</strain>
    </source>
</reference>
<dbReference type="PANTHER" id="PTHR23506:SF35">
    <property type="entry name" value="MAJOR FACILITATOR SUPERFAMILY (MFS) PROFILE DOMAIN-CONTAINING PROTEIN-RELATED"/>
    <property type="match status" value="1"/>
</dbReference>
<dbReference type="Gene3D" id="1.20.1250.20">
    <property type="entry name" value="MFS general substrate transporter like domains"/>
    <property type="match status" value="2"/>
</dbReference>
<dbReference type="GO" id="GO:0016020">
    <property type="term" value="C:membrane"/>
    <property type="evidence" value="ECO:0007669"/>
    <property type="project" value="UniProtKB-SubCell"/>
</dbReference>
<comment type="subcellular location">
    <subcellularLocation>
        <location evidence="1">Membrane</location>
        <topology evidence="1">Multi-pass membrane protein</topology>
    </subcellularLocation>
</comment>
<feature type="transmembrane region" description="Helical" evidence="7">
    <location>
        <begin position="360"/>
        <end position="379"/>
    </location>
</feature>
<evidence type="ECO:0000256" key="1">
    <source>
        <dbReference type="ARBA" id="ARBA00004141"/>
    </source>
</evidence>
<comment type="similarity">
    <text evidence="2">Belongs to the major facilitator superfamily. Vesicular transporter family.</text>
</comment>
<keyword evidence="6 7" id="KW-0472">Membrane</keyword>
<feature type="transmembrane region" description="Helical" evidence="7">
    <location>
        <begin position="199"/>
        <end position="223"/>
    </location>
</feature>
<dbReference type="Pfam" id="PF07690">
    <property type="entry name" value="MFS_1"/>
    <property type="match status" value="1"/>
</dbReference>